<proteinExistence type="predicted"/>
<protein>
    <submittedName>
        <fullName evidence="1">Uncharacterized protein</fullName>
    </submittedName>
</protein>
<gene>
    <name evidence="1" type="ORF">MLD38_005196</name>
</gene>
<keyword evidence="2" id="KW-1185">Reference proteome</keyword>
<organism evidence="1 2">
    <name type="scientific">Melastoma candidum</name>
    <dbReference type="NCBI Taxonomy" id="119954"/>
    <lineage>
        <taxon>Eukaryota</taxon>
        <taxon>Viridiplantae</taxon>
        <taxon>Streptophyta</taxon>
        <taxon>Embryophyta</taxon>
        <taxon>Tracheophyta</taxon>
        <taxon>Spermatophyta</taxon>
        <taxon>Magnoliopsida</taxon>
        <taxon>eudicotyledons</taxon>
        <taxon>Gunneridae</taxon>
        <taxon>Pentapetalae</taxon>
        <taxon>rosids</taxon>
        <taxon>malvids</taxon>
        <taxon>Myrtales</taxon>
        <taxon>Melastomataceae</taxon>
        <taxon>Melastomatoideae</taxon>
        <taxon>Melastomateae</taxon>
        <taxon>Melastoma</taxon>
    </lineage>
</organism>
<dbReference type="Proteomes" id="UP001057402">
    <property type="component" value="Chromosome 2"/>
</dbReference>
<evidence type="ECO:0000313" key="1">
    <source>
        <dbReference type="EMBL" id="KAI4387357.1"/>
    </source>
</evidence>
<sequence length="940" mass="102077">MVGAWHVFRILACFLLLMRPLWSFSVTAPGKPVCRKEELSLLLAFKSSFFNQTNCLSGGSPLKMASWVAEEGNCCQWGGITCDMEDGHVIGIDLSSSCLAGIIDSKASIFDLVNLQELNLARNNFDQSEIPPAIGRLTGLTTLDLSGSGFSGVVLPEVMSTLSNLTTLDLSGNQAMNISGLGELLRSLNKIEELYLSKVMLSDRKVPTILANMTSLRSLDLSNSRLSGEFPDSIFALPRLEFLDVSLNNELMGSLTGFHRGSQIKSLRLSMMNLKGGLPPSLGNLSHLTEIDLSSCGLWGEIPSSIGNLTNLKYLDLSSNNFQGPIPPSLGDLTNLTMLDLYSNRLIGEIPSSLGSLILLKRLYLSSNKLAGGIPASLMQLSKLDVLDLSNNLLTGSIPSQISNLTLLAFLWLSSNELSGPIPHSIYGIPSLTLLFLKSNSLTGEARLDLLLELKGISRIDFSSNAISSVVFPKSNASITQIGMLSLDSCNLTEVPQFLENQNSLDWLSFSNNNISGHVPQWLMQKPLQHLDLSLNNIQGTLPIPSTSINYYLMSNNQLYGEVPSSICELKGILLLDLADNEFTGALPPCLCNFSFFLFALSLSGNNFVGKIPDFNNGINFITVLDLSSNSFEGPLPKSLLNCSVLKYVNLGKNKIVDTFPSWLGSLPSLKVLMLHSNGFYGEMKAPRNDSWFPSLQVITLSDNNMAGILPSDYFAHLPAMKYFSPDDDKYPNSFVQMVSMTIINKGIEREFGTTLGSVTLLDLSSNNFNGTIPDSIGDNLLKLHTLNLSDNYLTGQIPLSLANLKNLEVLDLSRNRLSGVIPGVLGQITSLSIFNVSYNNLSGYIPGGNQFGTFENSSYIGNPELCGTPLTKKCGNVPKPPSVTEDGQGDTSQQLGIVWITALVGLAGGLMIGVALEHAYGANFLSWLAAKWHKYQRRQ</sequence>
<dbReference type="EMBL" id="CM042881">
    <property type="protein sequence ID" value="KAI4387357.1"/>
    <property type="molecule type" value="Genomic_DNA"/>
</dbReference>
<evidence type="ECO:0000313" key="2">
    <source>
        <dbReference type="Proteomes" id="UP001057402"/>
    </source>
</evidence>
<accession>A0ACB9S7Z5</accession>
<name>A0ACB9S7Z5_9MYRT</name>
<reference evidence="2" key="1">
    <citation type="journal article" date="2023" name="Front. Plant Sci.">
        <title>Chromosomal-level genome assembly of Melastoma candidum provides insights into trichome evolution.</title>
        <authorList>
            <person name="Zhong Y."/>
            <person name="Wu W."/>
            <person name="Sun C."/>
            <person name="Zou P."/>
            <person name="Liu Y."/>
            <person name="Dai S."/>
            <person name="Zhou R."/>
        </authorList>
    </citation>
    <scope>NUCLEOTIDE SEQUENCE [LARGE SCALE GENOMIC DNA]</scope>
</reference>
<comment type="caution">
    <text evidence="1">The sequence shown here is derived from an EMBL/GenBank/DDBJ whole genome shotgun (WGS) entry which is preliminary data.</text>
</comment>